<dbReference type="EnsemblPlants" id="Pp3c17_6440V3.2">
    <property type="protein sequence ID" value="Pp3c17_6440V3.2"/>
    <property type="gene ID" value="Pp3c17_6440"/>
</dbReference>
<dbReference type="SUPFAM" id="SSF101148">
    <property type="entry name" value="Plant invertase/pectin methylesterase inhibitor"/>
    <property type="match status" value="1"/>
</dbReference>
<dbReference type="Pfam" id="PF04043">
    <property type="entry name" value="PMEI"/>
    <property type="match status" value="1"/>
</dbReference>
<dbReference type="Gramene" id="Pp3c17_6440V3.2">
    <property type="protein sequence ID" value="Pp3c17_6440V3.2"/>
    <property type="gene ID" value="Pp3c17_6440"/>
</dbReference>
<dbReference type="AlphaFoldDB" id="A0A2K1J2X1"/>
<keyword evidence="15" id="KW-1185">Reference proteome</keyword>
<evidence type="ECO:0000313" key="13">
    <source>
        <dbReference type="EMBL" id="PNR35877.1"/>
    </source>
</evidence>
<dbReference type="Gene3D" id="2.160.20.10">
    <property type="entry name" value="Single-stranded right-handed beta-helix, Pectin lyase-like"/>
    <property type="match status" value="1"/>
</dbReference>
<dbReference type="Pfam" id="PF01095">
    <property type="entry name" value="Pectinesterase"/>
    <property type="match status" value="1"/>
</dbReference>
<comment type="catalytic activity">
    <reaction evidence="10">
        <text>[(1-&gt;4)-alpha-D-galacturonosyl methyl ester](n) + n H2O = [(1-&gt;4)-alpha-D-galacturonosyl](n) + n methanol + n H(+)</text>
        <dbReference type="Rhea" id="RHEA:22380"/>
        <dbReference type="Rhea" id="RHEA-COMP:14570"/>
        <dbReference type="Rhea" id="RHEA-COMP:14573"/>
        <dbReference type="ChEBI" id="CHEBI:15377"/>
        <dbReference type="ChEBI" id="CHEBI:15378"/>
        <dbReference type="ChEBI" id="CHEBI:17790"/>
        <dbReference type="ChEBI" id="CHEBI:140522"/>
        <dbReference type="ChEBI" id="CHEBI:140523"/>
        <dbReference type="EC" id="3.1.1.11"/>
    </reaction>
</comment>
<name>A0A2K1J2X1_PHYPA</name>
<evidence type="ECO:0000256" key="8">
    <source>
        <dbReference type="ARBA" id="ARBA00023085"/>
    </source>
</evidence>
<accession>A0A2K1J2X1</accession>
<keyword evidence="6" id="KW-0964">Secreted</keyword>
<dbReference type="EnsemblPlants" id="Pp3c17_6440V3.1">
    <property type="protein sequence ID" value="Pp3c17_6440V3.1"/>
    <property type="gene ID" value="Pp3c17_6440"/>
</dbReference>
<comment type="pathway">
    <text evidence="2 10">Glycan metabolism; pectin degradation; 2-dehydro-3-deoxy-D-gluconate from pectin: step 1/5.</text>
</comment>
<keyword evidence="7 10" id="KW-0378">Hydrolase</keyword>
<dbReference type="FunFam" id="2.160.20.10:FF:000029">
    <property type="entry name" value="Pectinesterase 4"/>
    <property type="match status" value="1"/>
</dbReference>
<keyword evidence="11" id="KW-1133">Transmembrane helix</keyword>
<organism evidence="13">
    <name type="scientific">Physcomitrium patens</name>
    <name type="common">Spreading-leaved earth moss</name>
    <name type="synonym">Physcomitrella patens</name>
    <dbReference type="NCBI Taxonomy" id="3218"/>
    <lineage>
        <taxon>Eukaryota</taxon>
        <taxon>Viridiplantae</taxon>
        <taxon>Streptophyta</taxon>
        <taxon>Embryophyta</taxon>
        <taxon>Bryophyta</taxon>
        <taxon>Bryophytina</taxon>
        <taxon>Bryopsida</taxon>
        <taxon>Funariidae</taxon>
        <taxon>Funariales</taxon>
        <taxon>Funariaceae</taxon>
        <taxon>Physcomitrium</taxon>
    </lineage>
</organism>
<dbReference type="CDD" id="cd15798">
    <property type="entry name" value="PMEI-like_3"/>
    <property type="match status" value="1"/>
</dbReference>
<evidence type="ECO:0000256" key="3">
    <source>
        <dbReference type="ARBA" id="ARBA00006027"/>
    </source>
</evidence>
<dbReference type="SUPFAM" id="SSF51126">
    <property type="entry name" value="Pectin lyase-like"/>
    <property type="match status" value="1"/>
</dbReference>
<dbReference type="SMART" id="SM00856">
    <property type="entry name" value="PMEI"/>
    <property type="match status" value="1"/>
</dbReference>
<reference evidence="13 15" key="1">
    <citation type="journal article" date="2008" name="Science">
        <title>The Physcomitrella genome reveals evolutionary insights into the conquest of land by plants.</title>
        <authorList>
            <person name="Rensing S."/>
            <person name="Lang D."/>
            <person name="Zimmer A."/>
            <person name="Terry A."/>
            <person name="Salamov A."/>
            <person name="Shapiro H."/>
            <person name="Nishiyama T."/>
            <person name="Perroud P.-F."/>
            <person name="Lindquist E."/>
            <person name="Kamisugi Y."/>
            <person name="Tanahashi T."/>
            <person name="Sakakibara K."/>
            <person name="Fujita T."/>
            <person name="Oishi K."/>
            <person name="Shin-I T."/>
            <person name="Kuroki Y."/>
            <person name="Toyoda A."/>
            <person name="Suzuki Y."/>
            <person name="Hashimoto A."/>
            <person name="Yamaguchi K."/>
            <person name="Sugano A."/>
            <person name="Kohara Y."/>
            <person name="Fujiyama A."/>
            <person name="Anterola A."/>
            <person name="Aoki S."/>
            <person name="Ashton N."/>
            <person name="Barbazuk W.B."/>
            <person name="Barker E."/>
            <person name="Bennetzen J."/>
            <person name="Bezanilla M."/>
            <person name="Blankenship R."/>
            <person name="Cho S.H."/>
            <person name="Dutcher S."/>
            <person name="Estelle M."/>
            <person name="Fawcett J.A."/>
            <person name="Gundlach H."/>
            <person name="Hanada K."/>
            <person name="Heyl A."/>
            <person name="Hicks K.A."/>
            <person name="Hugh J."/>
            <person name="Lohr M."/>
            <person name="Mayer K."/>
            <person name="Melkozernov A."/>
            <person name="Murata T."/>
            <person name="Nelson D."/>
            <person name="Pils B."/>
            <person name="Prigge M."/>
            <person name="Reiss B."/>
            <person name="Renner T."/>
            <person name="Rombauts S."/>
            <person name="Rushton P."/>
            <person name="Sanderfoot A."/>
            <person name="Schween G."/>
            <person name="Shiu S.-H."/>
            <person name="Stueber K."/>
            <person name="Theodoulou F.L."/>
            <person name="Tu H."/>
            <person name="Van de Peer Y."/>
            <person name="Verrier P.J."/>
            <person name="Waters E."/>
            <person name="Wood A."/>
            <person name="Yang L."/>
            <person name="Cove D."/>
            <person name="Cuming A."/>
            <person name="Hasebe M."/>
            <person name="Lucas S."/>
            <person name="Mishler D.B."/>
            <person name="Reski R."/>
            <person name="Grigoriev I."/>
            <person name="Quatrano R.S."/>
            <person name="Boore J.L."/>
        </authorList>
    </citation>
    <scope>NUCLEOTIDE SEQUENCE [LARGE SCALE GENOMIC DNA]</scope>
    <source>
        <strain evidence="14 15">cv. Gransden 2004</strain>
    </source>
</reference>
<gene>
    <name evidence="14" type="primary">LOC112294112</name>
    <name evidence="13" type="ORF">PHYPA_021727</name>
</gene>
<dbReference type="Gramene" id="Pp3c17_6440V3.3">
    <property type="protein sequence ID" value="Pp3c17_6440V3.3"/>
    <property type="gene ID" value="Pp3c17_6440"/>
</dbReference>
<protein>
    <recommendedName>
        <fullName evidence="5 10">Pectinesterase</fullName>
        <ecNumber evidence="5 10">3.1.1.11</ecNumber>
    </recommendedName>
</protein>
<evidence type="ECO:0000313" key="14">
    <source>
        <dbReference type="EnsemblPlants" id="Pp3c17_6440V3.1"/>
    </source>
</evidence>
<keyword evidence="11" id="KW-0812">Transmembrane</keyword>
<dbReference type="GO" id="GO:0045490">
    <property type="term" value="P:pectin catabolic process"/>
    <property type="evidence" value="ECO:0007669"/>
    <property type="project" value="UniProtKB-UniRule"/>
</dbReference>
<evidence type="ECO:0000256" key="6">
    <source>
        <dbReference type="ARBA" id="ARBA00022512"/>
    </source>
</evidence>
<feature type="active site" evidence="9">
    <location>
        <position position="474"/>
    </location>
</feature>
<evidence type="ECO:0000313" key="15">
    <source>
        <dbReference type="Proteomes" id="UP000006727"/>
    </source>
</evidence>
<evidence type="ECO:0000256" key="7">
    <source>
        <dbReference type="ARBA" id="ARBA00022801"/>
    </source>
</evidence>
<keyword evidence="8 10" id="KW-0063">Aspartyl esterase</keyword>
<reference evidence="14" key="3">
    <citation type="submission" date="2020-12" db="UniProtKB">
        <authorList>
            <consortium name="EnsemblPlants"/>
        </authorList>
    </citation>
    <scope>IDENTIFICATION</scope>
</reference>
<dbReference type="KEGG" id="ppp:112294112"/>
<evidence type="ECO:0000256" key="4">
    <source>
        <dbReference type="ARBA" id="ARBA00007786"/>
    </source>
</evidence>
<evidence type="ECO:0000256" key="10">
    <source>
        <dbReference type="RuleBase" id="RU000589"/>
    </source>
</evidence>
<dbReference type="EnsemblPlants" id="Pp3c17_6440V3.5">
    <property type="protein sequence ID" value="Pp3c17_6440V3.5"/>
    <property type="gene ID" value="Pp3c17_6440"/>
</dbReference>
<dbReference type="OrthoDB" id="2019149at2759"/>
<dbReference type="GeneID" id="112294112"/>
<dbReference type="RefSeq" id="XP_024400053.1">
    <property type="nucleotide sequence ID" value="XM_024544285.2"/>
</dbReference>
<dbReference type="NCBIfam" id="TIGR01614">
    <property type="entry name" value="PME_inhib"/>
    <property type="match status" value="1"/>
</dbReference>
<dbReference type="RefSeq" id="XP_024400054.1">
    <property type="nucleotide sequence ID" value="XM_024544286.2"/>
</dbReference>
<dbReference type="GO" id="GO:0046910">
    <property type="term" value="F:pectinesterase inhibitor activity"/>
    <property type="evidence" value="ECO:0000318"/>
    <property type="project" value="GO_Central"/>
</dbReference>
<dbReference type="EC" id="3.1.1.11" evidence="5 10"/>
<dbReference type="GO" id="GO:0030599">
    <property type="term" value="F:pectinesterase activity"/>
    <property type="evidence" value="ECO:0000318"/>
    <property type="project" value="GO_Central"/>
</dbReference>
<dbReference type="GO" id="GO:0042545">
    <property type="term" value="P:cell wall modification"/>
    <property type="evidence" value="ECO:0007669"/>
    <property type="project" value="UniProtKB-UniRule"/>
</dbReference>
<evidence type="ECO:0000256" key="11">
    <source>
        <dbReference type="SAM" id="Phobius"/>
    </source>
</evidence>
<dbReference type="EnsemblPlants" id="Pp3c17_6440V3.4">
    <property type="protein sequence ID" value="Pp3c17_6440V3.4"/>
    <property type="gene ID" value="Pp3c17_6440"/>
</dbReference>
<dbReference type="Gramene" id="Pp3c17_6440V3.4">
    <property type="protein sequence ID" value="Pp3c17_6440V3.4"/>
    <property type="gene ID" value="Pp3c17_6440"/>
</dbReference>
<dbReference type="OMA" id="MADSSHK"/>
<evidence type="ECO:0000256" key="2">
    <source>
        <dbReference type="ARBA" id="ARBA00005184"/>
    </source>
</evidence>
<comment type="subcellular location">
    <subcellularLocation>
        <location evidence="1">Secreted</location>
        <location evidence="1">Cell wall</location>
    </subcellularLocation>
</comment>
<dbReference type="InterPro" id="IPR012334">
    <property type="entry name" value="Pectin_lyas_fold"/>
</dbReference>
<dbReference type="EMBL" id="ABEU02000017">
    <property type="protein sequence ID" value="PNR35877.1"/>
    <property type="molecule type" value="Genomic_DNA"/>
</dbReference>
<comment type="similarity">
    <text evidence="4">In the C-terminal section; belongs to the pectinesterase family.</text>
</comment>
<dbReference type="UniPathway" id="UPA00545">
    <property type="reaction ID" value="UER00823"/>
</dbReference>
<dbReference type="InterPro" id="IPR000070">
    <property type="entry name" value="Pectinesterase_cat"/>
</dbReference>
<reference evidence="13 15" key="2">
    <citation type="journal article" date="2018" name="Plant J.">
        <title>The Physcomitrella patens chromosome-scale assembly reveals moss genome structure and evolution.</title>
        <authorList>
            <person name="Lang D."/>
            <person name="Ullrich K.K."/>
            <person name="Murat F."/>
            <person name="Fuchs J."/>
            <person name="Jenkins J."/>
            <person name="Haas F.B."/>
            <person name="Piednoel M."/>
            <person name="Gundlach H."/>
            <person name="Van Bel M."/>
            <person name="Meyberg R."/>
            <person name="Vives C."/>
            <person name="Morata J."/>
            <person name="Symeonidi A."/>
            <person name="Hiss M."/>
            <person name="Muchero W."/>
            <person name="Kamisugi Y."/>
            <person name="Saleh O."/>
            <person name="Blanc G."/>
            <person name="Decker E.L."/>
            <person name="van Gessel N."/>
            <person name="Grimwood J."/>
            <person name="Hayes R.D."/>
            <person name="Graham S.W."/>
            <person name="Gunter L.E."/>
            <person name="McDaniel S.F."/>
            <person name="Hoernstein S.N.W."/>
            <person name="Larsson A."/>
            <person name="Li F.W."/>
            <person name="Perroud P.F."/>
            <person name="Phillips J."/>
            <person name="Ranjan P."/>
            <person name="Rokshar D.S."/>
            <person name="Rothfels C.J."/>
            <person name="Schneider L."/>
            <person name="Shu S."/>
            <person name="Stevenson D.W."/>
            <person name="Thummler F."/>
            <person name="Tillich M."/>
            <person name="Villarreal Aguilar J.C."/>
            <person name="Widiez T."/>
            <person name="Wong G.K."/>
            <person name="Wymore A."/>
            <person name="Zhang Y."/>
            <person name="Zimmer A.D."/>
            <person name="Quatrano R.S."/>
            <person name="Mayer K.F.X."/>
            <person name="Goodstein D."/>
            <person name="Casacuberta J.M."/>
            <person name="Vandepoele K."/>
            <person name="Reski R."/>
            <person name="Cuming A.C."/>
            <person name="Tuskan G.A."/>
            <person name="Maumus F."/>
            <person name="Salse J."/>
            <person name="Schmutz J."/>
            <person name="Rensing S.A."/>
        </authorList>
    </citation>
    <scope>NUCLEOTIDE SEQUENCE [LARGE SCALE GENOMIC DNA]</scope>
    <source>
        <strain evidence="14 15">cv. Gransden 2004</strain>
    </source>
</reference>
<dbReference type="InterPro" id="IPR033131">
    <property type="entry name" value="Pectinesterase_Asp_AS"/>
</dbReference>
<feature type="domain" description="Pectinesterase inhibitor" evidence="12">
    <location>
        <begin position="100"/>
        <end position="255"/>
    </location>
</feature>
<dbReference type="EnsemblPlants" id="Pp3c17_6440V3.3">
    <property type="protein sequence ID" value="Pp3c17_6440V3.3"/>
    <property type="gene ID" value="Pp3c17_6440"/>
</dbReference>
<dbReference type="Gramene" id="Pp3c17_6440V3.5">
    <property type="protein sequence ID" value="Pp3c17_6440V3.5"/>
    <property type="gene ID" value="Pp3c17_6440"/>
</dbReference>
<keyword evidence="6" id="KW-0134">Cell wall</keyword>
<dbReference type="PaxDb" id="3218-PP1S26_42V6.1"/>
<dbReference type="PROSITE" id="PS00503">
    <property type="entry name" value="PECTINESTERASE_2"/>
    <property type="match status" value="1"/>
</dbReference>
<comment type="similarity">
    <text evidence="3">In the N-terminal section; belongs to the PMEI family.</text>
</comment>
<keyword evidence="11" id="KW-0472">Membrane</keyword>
<dbReference type="Proteomes" id="UP000006727">
    <property type="component" value="Chromosome 17"/>
</dbReference>
<evidence type="ECO:0000256" key="9">
    <source>
        <dbReference type="PROSITE-ProRule" id="PRU10040"/>
    </source>
</evidence>
<evidence type="ECO:0000259" key="12">
    <source>
        <dbReference type="SMART" id="SM00856"/>
    </source>
</evidence>
<evidence type="ECO:0000256" key="1">
    <source>
        <dbReference type="ARBA" id="ARBA00004191"/>
    </source>
</evidence>
<dbReference type="Gene3D" id="1.20.140.40">
    <property type="entry name" value="Invertase/pectin methylesterase inhibitor family protein"/>
    <property type="match status" value="1"/>
</dbReference>
<dbReference type="STRING" id="3218.A0A2K1J2X1"/>
<dbReference type="InterPro" id="IPR035513">
    <property type="entry name" value="Invertase/methylesterase_inhib"/>
</dbReference>
<dbReference type="InterPro" id="IPR006501">
    <property type="entry name" value="Pectinesterase_inhib_dom"/>
</dbReference>
<proteinExistence type="inferred from homology"/>
<sequence>MGRMEGDGGGERLWRKARSVVSALGAFKRSHKKVDLSDGDAGRTLTPMMPLSNMTPPRKASKKGCIALSACMVFIVLVVVTGTVIGVTVSKQFKSRDEVDNANSVSSICRRTLYPEVCNSTLAGTDTSSPQMYIEATMKAAMVAISKSLQAVEDLQLSSPKKTGIQYSTLKMCKDVLADSLEQVNSSLSRFVELKHYSSLKSEVGNIQQYMAAALTYQDTCMTGVQDFGVWDGSDQLNGTQATHVAQLLSNGLSLVNSLSRLTDFSKLFPSKSRRLLAQPSPPGSSSDFTHALIEMEDDISLGPEFPRWLSREGRRLLQEKPTPNAVVAQDGTGQYQSIQAAVNAAPSGGTRWVIYVKKAVYNEYISIPKDKKNLMMYGDGPGQTVITGSRSVKGSGLSTMYTATFEIRAPGTILRDLTIQNTAGPVGEQAVALRAAGDQQAYANVFLEGYQDTLYAHTLRQFYSQCSIYGTIDFIFGNAAAVFQSCNLFARPGMASSQNIYTASGRTDPSENTGFSFLSCTVGAAPGLADSFPTYLGRPWKAYSRTLFIKSSLAACVNPEGWLLWNNDPNSGNSVTYAEYQNSGPGADTARRVSWSKQISIAEASKFTVSSFIAGQEWLPATSITYSATL</sequence>
<feature type="transmembrane region" description="Helical" evidence="11">
    <location>
        <begin position="64"/>
        <end position="87"/>
    </location>
</feature>
<evidence type="ECO:0000256" key="5">
    <source>
        <dbReference type="ARBA" id="ARBA00013229"/>
    </source>
</evidence>
<dbReference type="Gramene" id="Pp3c17_6440V3.1">
    <property type="protein sequence ID" value="Pp3c17_6440V3.1"/>
    <property type="gene ID" value="Pp3c17_6440"/>
</dbReference>
<dbReference type="PANTHER" id="PTHR31707">
    <property type="entry name" value="PECTINESTERASE"/>
    <property type="match status" value="1"/>
</dbReference>
<dbReference type="InterPro" id="IPR011050">
    <property type="entry name" value="Pectin_lyase_fold/virulence"/>
</dbReference>